<organism evidence="2 3">
    <name type="scientific">Tahibacter harae</name>
    <dbReference type="NCBI Taxonomy" id="2963937"/>
    <lineage>
        <taxon>Bacteria</taxon>
        <taxon>Pseudomonadati</taxon>
        <taxon>Pseudomonadota</taxon>
        <taxon>Gammaproteobacteria</taxon>
        <taxon>Lysobacterales</taxon>
        <taxon>Rhodanobacteraceae</taxon>
        <taxon>Tahibacter</taxon>
    </lineage>
</organism>
<dbReference type="PANTHER" id="PTHR43792">
    <property type="entry name" value="GNAT FAMILY, PUTATIVE (AFU_ORTHOLOGUE AFUA_3G00765)-RELATED-RELATED"/>
    <property type="match status" value="1"/>
</dbReference>
<dbReference type="Pfam" id="PF13302">
    <property type="entry name" value="Acetyltransf_3"/>
    <property type="match status" value="1"/>
</dbReference>
<comment type="caution">
    <text evidence="2">The sequence shown here is derived from an EMBL/GenBank/DDBJ whole genome shotgun (WGS) entry which is preliminary data.</text>
</comment>
<sequence length="168" mass="18898">MSVTTTPRLRLERFSEADDAFILRLVNEPAWLQYIGDKGVRTLDDARGYLRNGPMAMYERHGHGLYRIDHAGSGAPIGMCGLIKRDNLDDVDIGYALLPEHCGQGYAEEAARATLQLAREQFGLRRVVAIVTPGNARSTQLLHKLGMRYERNVEMQPGNVPELYAIEW</sequence>
<gene>
    <name evidence="2" type="ORF">NM961_01440</name>
</gene>
<name>A0ABT1QLF7_9GAMM</name>
<dbReference type="Proteomes" id="UP001165498">
    <property type="component" value="Unassembled WGS sequence"/>
</dbReference>
<dbReference type="InterPro" id="IPR016181">
    <property type="entry name" value="Acyl_CoA_acyltransferase"/>
</dbReference>
<dbReference type="InterPro" id="IPR000182">
    <property type="entry name" value="GNAT_dom"/>
</dbReference>
<accession>A0ABT1QLF7</accession>
<proteinExistence type="predicted"/>
<evidence type="ECO:0000313" key="2">
    <source>
        <dbReference type="EMBL" id="MCQ4163363.1"/>
    </source>
</evidence>
<dbReference type="PROSITE" id="PS51186">
    <property type="entry name" value="GNAT"/>
    <property type="match status" value="1"/>
</dbReference>
<dbReference type="InterPro" id="IPR051531">
    <property type="entry name" value="N-acetyltransferase"/>
</dbReference>
<reference evidence="2" key="1">
    <citation type="submission" date="2022-07" db="EMBL/GenBank/DDBJ databases">
        <title>Tahibacter sp., a new gammaproteobacterium isolated from the silt sample collected at pig farm.</title>
        <authorList>
            <person name="Chen H."/>
        </authorList>
    </citation>
    <scope>NUCLEOTIDE SEQUENCE</scope>
    <source>
        <strain evidence="2">P2K</strain>
    </source>
</reference>
<protein>
    <submittedName>
        <fullName evidence="2">GNAT family N-acetyltransferase</fullName>
    </submittedName>
</protein>
<dbReference type="Gene3D" id="3.40.630.30">
    <property type="match status" value="1"/>
</dbReference>
<dbReference type="SUPFAM" id="SSF55729">
    <property type="entry name" value="Acyl-CoA N-acyltransferases (Nat)"/>
    <property type="match status" value="1"/>
</dbReference>
<dbReference type="RefSeq" id="WP_255910458.1">
    <property type="nucleotide sequence ID" value="NZ_JANFQO010000001.1"/>
</dbReference>
<feature type="domain" description="N-acetyltransferase" evidence="1">
    <location>
        <begin position="9"/>
        <end position="168"/>
    </location>
</feature>
<dbReference type="PANTHER" id="PTHR43792:SF1">
    <property type="entry name" value="N-ACETYLTRANSFERASE DOMAIN-CONTAINING PROTEIN"/>
    <property type="match status" value="1"/>
</dbReference>
<dbReference type="EMBL" id="JANFQO010000001">
    <property type="protein sequence ID" value="MCQ4163363.1"/>
    <property type="molecule type" value="Genomic_DNA"/>
</dbReference>
<evidence type="ECO:0000313" key="3">
    <source>
        <dbReference type="Proteomes" id="UP001165498"/>
    </source>
</evidence>
<keyword evidence="3" id="KW-1185">Reference proteome</keyword>
<evidence type="ECO:0000259" key="1">
    <source>
        <dbReference type="PROSITE" id="PS51186"/>
    </source>
</evidence>